<proteinExistence type="predicted"/>
<keyword evidence="2" id="KW-1185">Reference proteome</keyword>
<name>A0A1R3I464_COCAP</name>
<dbReference type="AlphaFoldDB" id="A0A1R3I464"/>
<evidence type="ECO:0000313" key="1">
    <source>
        <dbReference type="EMBL" id="OMO77395.1"/>
    </source>
</evidence>
<dbReference type="EMBL" id="AWWV01010749">
    <property type="protein sequence ID" value="OMO77395.1"/>
    <property type="molecule type" value="Genomic_DNA"/>
</dbReference>
<protein>
    <submittedName>
        <fullName evidence="1">Putative elongator complex protein 3</fullName>
    </submittedName>
</protein>
<accession>A0A1R3I464</accession>
<dbReference type="Gramene" id="OMO77395">
    <property type="protein sequence ID" value="OMO77395"/>
    <property type="gene ID" value="CCACVL1_15025"/>
</dbReference>
<comment type="caution">
    <text evidence="1">The sequence shown here is derived from an EMBL/GenBank/DDBJ whole genome shotgun (WGS) entry which is preliminary data.</text>
</comment>
<sequence length="80" mass="9509">MDEYPRFCVQDFINREEMRLRFVRGGQRSIRLELRNNFLLERLVDIIHQLCQLHDAVKNLLADSDVDADSHPLSDFDSFD</sequence>
<organism evidence="1 2">
    <name type="scientific">Corchorus capsularis</name>
    <name type="common">Jute</name>
    <dbReference type="NCBI Taxonomy" id="210143"/>
    <lineage>
        <taxon>Eukaryota</taxon>
        <taxon>Viridiplantae</taxon>
        <taxon>Streptophyta</taxon>
        <taxon>Embryophyta</taxon>
        <taxon>Tracheophyta</taxon>
        <taxon>Spermatophyta</taxon>
        <taxon>Magnoliopsida</taxon>
        <taxon>eudicotyledons</taxon>
        <taxon>Gunneridae</taxon>
        <taxon>Pentapetalae</taxon>
        <taxon>rosids</taxon>
        <taxon>malvids</taxon>
        <taxon>Malvales</taxon>
        <taxon>Malvaceae</taxon>
        <taxon>Grewioideae</taxon>
        <taxon>Apeibeae</taxon>
        <taxon>Corchorus</taxon>
    </lineage>
</organism>
<gene>
    <name evidence="1" type="ORF">CCACVL1_15025</name>
</gene>
<reference evidence="1 2" key="1">
    <citation type="submission" date="2013-09" db="EMBL/GenBank/DDBJ databases">
        <title>Corchorus capsularis genome sequencing.</title>
        <authorList>
            <person name="Alam M."/>
            <person name="Haque M.S."/>
            <person name="Islam M.S."/>
            <person name="Emdad E.M."/>
            <person name="Islam M.M."/>
            <person name="Ahmed B."/>
            <person name="Halim A."/>
            <person name="Hossen Q.M.M."/>
            <person name="Hossain M.Z."/>
            <person name="Ahmed R."/>
            <person name="Khan M.M."/>
            <person name="Islam R."/>
            <person name="Rashid M.M."/>
            <person name="Khan S.A."/>
            <person name="Rahman M.S."/>
            <person name="Alam M."/>
        </authorList>
    </citation>
    <scope>NUCLEOTIDE SEQUENCE [LARGE SCALE GENOMIC DNA]</scope>
    <source>
        <strain evidence="2">cv. CVL-1</strain>
        <tissue evidence="1">Whole seedling</tissue>
    </source>
</reference>
<evidence type="ECO:0000313" key="2">
    <source>
        <dbReference type="Proteomes" id="UP000188268"/>
    </source>
</evidence>
<dbReference type="Proteomes" id="UP000188268">
    <property type="component" value="Unassembled WGS sequence"/>
</dbReference>